<evidence type="ECO:0000313" key="9">
    <source>
        <dbReference type="EMBL" id="UQZ86313.1"/>
    </source>
</evidence>
<dbReference type="Gene3D" id="1.10.3720.10">
    <property type="entry name" value="MetI-like"/>
    <property type="match status" value="1"/>
</dbReference>
<keyword evidence="4 7" id="KW-0812">Transmembrane</keyword>
<accession>A0ABY4RVP9</accession>
<dbReference type="EMBL" id="CP027059">
    <property type="protein sequence ID" value="UQZ86313.1"/>
    <property type="molecule type" value="Genomic_DNA"/>
</dbReference>
<organism evidence="9 10">
    <name type="scientific">Paenibacillus konkukensis</name>
    <dbReference type="NCBI Taxonomy" id="2020716"/>
    <lineage>
        <taxon>Bacteria</taxon>
        <taxon>Bacillati</taxon>
        <taxon>Bacillota</taxon>
        <taxon>Bacilli</taxon>
        <taxon>Bacillales</taxon>
        <taxon>Paenibacillaceae</taxon>
        <taxon>Paenibacillus</taxon>
    </lineage>
</organism>
<feature type="transmembrane region" description="Helical" evidence="7">
    <location>
        <begin position="79"/>
        <end position="101"/>
    </location>
</feature>
<feature type="transmembrane region" description="Helical" evidence="7">
    <location>
        <begin position="141"/>
        <end position="162"/>
    </location>
</feature>
<evidence type="ECO:0000256" key="2">
    <source>
        <dbReference type="ARBA" id="ARBA00022448"/>
    </source>
</evidence>
<dbReference type="PANTHER" id="PTHR43744">
    <property type="entry name" value="ABC TRANSPORTER PERMEASE PROTEIN MG189-RELATED-RELATED"/>
    <property type="match status" value="1"/>
</dbReference>
<dbReference type="Pfam" id="PF00528">
    <property type="entry name" value="BPD_transp_1"/>
    <property type="match status" value="1"/>
</dbReference>
<dbReference type="InterPro" id="IPR035906">
    <property type="entry name" value="MetI-like_sf"/>
</dbReference>
<keyword evidence="6 7" id="KW-0472">Membrane</keyword>
<keyword evidence="5 7" id="KW-1133">Transmembrane helix</keyword>
<evidence type="ECO:0000256" key="3">
    <source>
        <dbReference type="ARBA" id="ARBA00022475"/>
    </source>
</evidence>
<comment type="similarity">
    <text evidence="7">Belongs to the binding-protein-dependent transport system permease family.</text>
</comment>
<evidence type="ECO:0000259" key="8">
    <source>
        <dbReference type="PROSITE" id="PS50928"/>
    </source>
</evidence>
<feature type="transmembrane region" description="Helical" evidence="7">
    <location>
        <begin position="110"/>
        <end position="129"/>
    </location>
</feature>
<proteinExistence type="inferred from homology"/>
<protein>
    <submittedName>
        <fullName evidence="9">L-arabinose transport system permease protein AraQ</fullName>
    </submittedName>
</protein>
<dbReference type="InterPro" id="IPR000515">
    <property type="entry name" value="MetI-like"/>
</dbReference>
<name>A0ABY4RVP9_9BACL</name>
<dbReference type="SUPFAM" id="SSF161098">
    <property type="entry name" value="MetI-like"/>
    <property type="match status" value="1"/>
</dbReference>
<dbReference type="CDD" id="cd06261">
    <property type="entry name" value="TM_PBP2"/>
    <property type="match status" value="1"/>
</dbReference>
<keyword evidence="10" id="KW-1185">Reference proteome</keyword>
<dbReference type="Proteomes" id="UP001057134">
    <property type="component" value="Chromosome"/>
</dbReference>
<reference evidence="9" key="2">
    <citation type="journal article" date="2021" name="J Anim Sci Technol">
        <title>Complete genome sequence of Paenibacillus konkukensis sp. nov. SK3146 as a potential probiotic strain.</title>
        <authorList>
            <person name="Jung H.I."/>
            <person name="Park S."/>
            <person name="Niu K.M."/>
            <person name="Lee S.W."/>
            <person name="Kothari D."/>
            <person name="Yi K.J."/>
            <person name="Kim S.K."/>
        </authorList>
    </citation>
    <scope>NUCLEOTIDE SEQUENCE</scope>
    <source>
        <strain evidence="9">SK3146</strain>
    </source>
</reference>
<reference evidence="9" key="1">
    <citation type="submission" date="2018-02" db="EMBL/GenBank/DDBJ databases">
        <authorList>
            <person name="Kim S.-K."/>
            <person name="Jung H.-I."/>
            <person name="Lee S.-W."/>
        </authorList>
    </citation>
    <scope>NUCLEOTIDE SEQUENCE</scope>
    <source>
        <strain evidence="9">SK3146</strain>
    </source>
</reference>
<evidence type="ECO:0000256" key="1">
    <source>
        <dbReference type="ARBA" id="ARBA00004651"/>
    </source>
</evidence>
<evidence type="ECO:0000256" key="4">
    <source>
        <dbReference type="ARBA" id="ARBA00022692"/>
    </source>
</evidence>
<keyword evidence="2 7" id="KW-0813">Transport</keyword>
<dbReference type="PANTHER" id="PTHR43744:SF9">
    <property type="entry name" value="POLYGALACTURONAN_RHAMNOGALACTURONAN TRANSPORT SYSTEM PERMEASE PROTEIN YTCP"/>
    <property type="match status" value="1"/>
</dbReference>
<evidence type="ECO:0000256" key="5">
    <source>
        <dbReference type="ARBA" id="ARBA00022989"/>
    </source>
</evidence>
<feature type="transmembrane region" description="Helical" evidence="7">
    <location>
        <begin position="254"/>
        <end position="273"/>
    </location>
</feature>
<feature type="transmembrane region" description="Helical" evidence="7">
    <location>
        <begin position="183"/>
        <end position="205"/>
    </location>
</feature>
<gene>
    <name evidence="9" type="primary">araQ_86</name>
    <name evidence="9" type="ORF">SK3146_05606</name>
</gene>
<evidence type="ECO:0000313" key="10">
    <source>
        <dbReference type="Proteomes" id="UP001057134"/>
    </source>
</evidence>
<keyword evidence="3" id="KW-1003">Cell membrane</keyword>
<sequence>MPMKKSAASRLFDSGNAAFLSLLSVISIYPLWREISLSLSSRDEAMRGGLFLWPREFTWSAYSHIMDSGFIGLAYTNTIFITAVGTALHLLVTSSAAYALAKRTLPWKNAFLLLIVFTMIFSGGLIPTYMAVKQLGLVNSLWAIIALNLSSGFNLIIMLNFIRAIPEEMEESAMIDGANPIRIYASIILPLCKPVLATLALWVAVSLWNNFFQAIIYLNDQSLTTLPLLLRQIVAGQEIAQQLGQLDDTTTESVIAATIVVSILPIVAVYPFLQRYFTKGVMLGSVKS</sequence>
<feature type="transmembrane region" description="Helical" evidence="7">
    <location>
        <begin position="12"/>
        <end position="32"/>
    </location>
</feature>
<evidence type="ECO:0000256" key="6">
    <source>
        <dbReference type="ARBA" id="ARBA00023136"/>
    </source>
</evidence>
<comment type="subcellular location">
    <subcellularLocation>
        <location evidence="1 7">Cell membrane</location>
        <topology evidence="1 7">Multi-pass membrane protein</topology>
    </subcellularLocation>
</comment>
<dbReference type="PROSITE" id="PS50928">
    <property type="entry name" value="ABC_TM1"/>
    <property type="match status" value="1"/>
</dbReference>
<evidence type="ECO:0000256" key="7">
    <source>
        <dbReference type="RuleBase" id="RU363032"/>
    </source>
</evidence>
<feature type="domain" description="ABC transmembrane type-1" evidence="8">
    <location>
        <begin position="75"/>
        <end position="272"/>
    </location>
</feature>